<dbReference type="Pfam" id="PF00561">
    <property type="entry name" value="Abhydrolase_1"/>
    <property type="match status" value="1"/>
</dbReference>
<feature type="domain" description="AB hydrolase-1" evidence="1">
    <location>
        <begin position="22"/>
        <end position="245"/>
    </location>
</feature>
<dbReference type="GO" id="GO:0016787">
    <property type="term" value="F:hydrolase activity"/>
    <property type="evidence" value="ECO:0007669"/>
    <property type="project" value="UniProtKB-KW"/>
</dbReference>
<dbReference type="PANTHER" id="PTHR43433">
    <property type="entry name" value="HYDROLASE, ALPHA/BETA FOLD FAMILY PROTEIN"/>
    <property type="match status" value="1"/>
</dbReference>
<organism evidence="2 3">
    <name type="scientific">Salipiger pallidus</name>
    <dbReference type="NCBI Taxonomy" id="1775170"/>
    <lineage>
        <taxon>Bacteria</taxon>
        <taxon>Pseudomonadati</taxon>
        <taxon>Pseudomonadota</taxon>
        <taxon>Alphaproteobacteria</taxon>
        <taxon>Rhodobacterales</taxon>
        <taxon>Roseobacteraceae</taxon>
        <taxon>Salipiger</taxon>
    </lineage>
</organism>
<dbReference type="SUPFAM" id="SSF53474">
    <property type="entry name" value="alpha/beta-Hydrolases"/>
    <property type="match status" value="1"/>
</dbReference>
<dbReference type="RefSeq" id="WP_188789113.1">
    <property type="nucleotide sequence ID" value="NZ_BMJV01000001.1"/>
</dbReference>
<dbReference type="InterPro" id="IPR050471">
    <property type="entry name" value="AB_hydrolase"/>
</dbReference>
<dbReference type="AlphaFoldDB" id="A0A8J2ZI17"/>
<dbReference type="Proteomes" id="UP000617145">
    <property type="component" value="Unassembled WGS sequence"/>
</dbReference>
<keyword evidence="2" id="KW-0378">Hydrolase</keyword>
<dbReference type="InterPro" id="IPR000073">
    <property type="entry name" value="AB_hydrolase_1"/>
</dbReference>
<comment type="caution">
    <text evidence="2">The sequence shown here is derived from an EMBL/GenBank/DDBJ whole genome shotgun (WGS) entry which is preliminary data.</text>
</comment>
<protein>
    <submittedName>
        <fullName evidence="2">Putative aminoacrylate hydrolase RutD</fullName>
    </submittedName>
</protein>
<evidence type="ECO:0000259" key="1">
    <source>
        <dbReference type="Pfam" id="PF00561"/>
    </source>
</evidence>
<name>A0A8J2ZI17_9RHOB</name>
<dbReference type="EMBL" id="BMJV01000001">
    <property type="protein sequence ID" value="GGG65624.1"/>
    <property type="molecule type" value="Genomic_DNA"/>
</dbReference>
<evidence type="ECO:0000313" key="3">
    <source>
        <dbReference type="Proteomes" id="UP000617145"/>
    </source>
</evidence>
<accession>A0A8J2ZI17</accession>
<dbReference type="Gene3D" id="3.40.50.1820">
    <property type="entry name" value="alpha/beta hydrolase"/>
    <property type="match status" value="1"/>
</dbReference>
<dbReference type="PANTHER" id="PTHR43433:SF5">
    <property type="entry name" value="AB HYDROLASE-1 DOMAIN-CONTAINING PROTEIN"/>
    <property type="match status" value="1"/>
</dbReference>
<dbReference type="PRINTS" id="PR00111">
    <property type="entry name" value="ABHYDROLASE"/>
</dbReference>
<evidence type="ECO:0000313" key="2">
    <source>
        <dbReference type="EMBL" id="GGG65624.1"/>
    </source>
</evidence>
<proteinExistence type="predicted"/>
<reference evidence="2" key="2">
    <citation type="submission" date="2020-09" db="EMBL/GenBank/DDBJ databases">
        <authorList>
            <person name="Sun Q."/>
            <person name="Zhou Y."/>
        </authorList>
    </citation>
    <scope>NUCLEOTIDE SEQUENCE</scope>
    <source>
        <strain evidence="2">CGMCC 1.15762</strain>
    </source>
</reference>
<dbReference type="InterPro" id="IPR029058">
    <property type="entry name" value="AB_hydrolase_fold"/>
</dbReference>
<reference evidence="2" key="1">
    <citation type="journal article" date="2014" name="Int. J. Syst. Evol. Microbiol.">
        <title>Complete genome sequence of Corynebacterium casei LMG S-19264T (=DSM 44701T), isolated from a smear-ripened cheese.</title>
        <authorList>
            <consortium name="US DOE Joint Genome Institute (JGI-PGF)"/>
            <person name="Walter F."/>
            <person name="Albersmeier A."/>
            <person name="Kalinowski J."/>
            <person name="Ruckert C."/>
        </authorList>
    </citation>
    <scope>NUCLEOTIDE SEQUENCE</scope>
    <source>
        <strain evidence="2">CGMCC 1.15762</strain>
    </source>
</reference>
<gene>
    <name evidence="2" type="primary">rutD</name>
    <name evidence="2" type="ORF">GCM10011415_10490</name>
</gene>
<sequence>MPSITLPDGDTLYYEEHGQGRPLVMVAGLGGIGAYWAPQVAPFAEHFRVILHDHRGTGQSSRSQITYSVEQMAADTLALMDALGIEQADFVGHSTGASVAQVIAAEHPNRLGRIILASGWTKADGFFRRCFETRKQLLLTAGAEAYIKATPLFLNPSWWIRDNIDTIERGESGIYGGNHDVGIMASRIDALLVFDRTADLPSIPHEVLVMGVANDHLTPAYFSEEMAALIPGAKLSIMTDGGHAASQVLPDEFNAIALAFLTGEGEAA</sequence>
<keyword evidence="3" id="KW-1185">Reference proteome</keyword>